<sequence length="140" mass="15891">MKEVIRGILKSNELRSTHSRSEILGLFLDSGYALSNAEIEKEISEEHDRVTVYRTLRTFVDKGIIHKVLDDSGTPRYALCSDECQDTDHNHEHIHFKCVSCGLTTCLEEIKIPQISLPKGYKANEVNILMQGVCKNCQKN</sequence>
<dbReference type="InterPro" id="IPR002481">
    <property type="entry name" value="FUR"/>
</dbReference>
<feature type="binding site" evidence="7">
    <location>
        <position position="101"/>
    </location>
    <ligand>
        <name>Zn(2+)</name>
        <dbReference type="ChEBI" id="CHEBI:29105"/>
    </ligand>
</feature>
<dbReference type="EMBL" id="AAWS01000006">
    <property type="protein sequence ID" value="EAY30621.1"/>
    <property type="molecule type" value="Genomic_DNA"/>
</dbReference>
<dbReference type="GO" id="GO:0003700">
    <property type="term" value="F:DNA-binding transcription factor activity"/>
    <property type="evidence" value="ECO:0007669"/>
    <property type="project" value="InterPro"/>
</dbReference>
<dbReference type="PANTHER" id="PTHR33202:SF22">
    <property type="entry name" value="HYDROGEN PEROXIDE SENSITIVE REPRESSOR"/>
    <property type="match status" value="1"/>
</dbReference>
<keyword evidence="6" id="KW-0804">Transcription</keyword>
<dbReference type="GO" id="GO:1900376">
    <property type="term" value="P:regulation of secondary metabolite biosynthetic process"/>
    <property type="evidence" value="ECO:0007669"/>
    <property type="project" value="TreeGrafter"/>
</dbReference>
<dbReference type="InterPro" id="IPR036390">
    <property type="entry name" value="WH_DNA-bd_sf"/>
</dbReference>
<comment type="cofactor">
    <cofactor evidence="7">
        <name>Zn(2+)</name>
        <dbReference type="ChEBI" id="CHEBI:29105"/>
    </cofactor>
    <text evidence="7">Binds 1 zinc ion per subunit.</text>
</comment>
<dbReference type="Gene3D" id="1.10.10.10">
    <property type="entry name" value="Winged helix-like DNA-binding domain superfamily/Winged helix DNA-binding domain"/>
    <property type="match status" value="1"/>
</dbReference>
<dbReference type="Gene3D" id="3.30.1490.190">
    <property type="match status" value="1"/>
</dbReference>
<dbReference type="InterPro" id="IPR036388">
    <property type="entry name" value="WH-like_DNA-bd_sf"/>
</dbReference>
<feature type="binding site" evidence="7">
    <location>
        <position position="137"/>
    </location>
    <ligand>
        <name>Zn(2+)</name>
        <dbReference type="ChEBI" id="CHEBI:29105"/>
    </ligand>
</feature>
<evidence type="ECO:0000256" key="3">
    <source>
        <dbReference type="ARBA" id="ARBA00022833"/>
    </source>
</evidence>
<keyword evidence="5" id="KW-0238">DNA-binding</keyword>
<evidence type="ECO:0000313" key="9">
    <source>
        <dbReference type="Proteomes" id="UP000004095"/>
    </source>
</evidence>
<evidence type="ECO:0000256" key="4">
    <source>
        <dbReference type="ARBA" id="ARBA00023015"/>
    </source>
</evidence>
<dbReference type="RefSeq" id="WP_002694926.1">
    <property type="nucleotide sequence ID" value="NZ_AAWS01000006.1"/>
</dbReference>
<proteinExistence type="inferred from homology"/>
<keyword evidence="7" id="KW-0479">Metal-binding</keyword>
<protein>
    <submittedName>
        <fullName evidence="8">Ferric uptake regulator</fullName>
    </submittedName>
</protein>
<dbReference type="eggNOG" id="COG0735">
    <property type="taxonomic scope" value="Bacteria"/>
</dbReference>
<dbReference type="GO" id="GO:0000976">
    <property type="term" value="F:transcription cis-regulatory region binding"/>
    <property type="evidence" value="ECO:0007669"/>
    <property type="project" value="TreeGrafter"/>
</dbReference>
<dbReference type="Proteomes" id="UP000004095">
    <property type="component" value="Unassembled WGS sequence"/>
</dbReference>
<dbReference type="PANTHER" id="PTHR33202">
    <property type="entry name" value="ZINC UPTAKE REGULATION PROTEIN"/>
    <property type="match status" value="1"/>
</dbReference>
<gene>
    <name evidence="8" type="ORF">M23134_03259</name>
</gene>
<keyword evidence="9" id="KW-1185">Reference proteome</keyword>
<comment type="similarity">
    <text evidence="1">Belongs to the Fur family.</text>
</comment>
<evidence type="ECO:0000256" key="1">
    <source>
        <dbReference type="ARBA" id="ARBA00007957"/>
    </source>
</evidence>
<keyword evidence="3 7" id="KW-0862">Zinc</keyword>
<dbReference type="OrthoDB" id="594893at2"/>
<organism evidence="8 9">
    <name type="scientific">Microscilla marina ATCC 23134</name>
    <dbReference type="NCBI Taxonomy" id="313606"/>
    <lineage>
        <taxon>Bacteria</taxon>
        <taxon>Pseudomonadati</taxon>
        <taxon>Bacteroidota</taxon>
        <taxon>Cytophagia</taxon>
        <taxon>Cytophagales</taxon>
        <taxon>Microscillaceae</taxon>
        <taxon>Microscilla</taxon>
    </lineage>
</organism>
<evidence type="ECO:0000256" key="2">
    <source>
        <dbReference type="ARBA" id="ARBA00022491"/>
    </source>
</evidence>
<accession>A1ZGK4</accession>
<dbReference type="Pfam" id="PF01475">
    <property type="entry name" value="FUR"/>
    <property type="match status" value="1"/>
</dbReference>
<comment type="caution">
    <text evidence="8">The sequence shown here is derived from an EMBL/GenBank/DDBJ whole genome shotgun (WGS) entry which is preliminary data.</text>
</comment>
<evidence type="ECO:0000313" key="8">
    <source>
        <dbReference type="EMBL" id="EAY30621.1"/>
    </source>
</evidence>
<evidence type="ECO:0000256" key="6">
    <source>
        <dbReference type="ARBA" id="ARBA00023163"/>
    </source>
</evidence>
<dbReference type="GO" id="GO:0008270">
    <property type="term" value="F:zinc ion binding"/>
    <property type="evidence" value="ECO:0007669"/>
    <property type="project" value="TreeGrafter"/>
</dbReference>
<dbReference type="InterPro" id="IPR043135">
    <property type="entry name" value="Fur_C"/>
</dbReference>
<dbReference type="GO" id="GO:0045892">
    <property type="term" value="P:negative regulation of DNA-templated transcription"/>
    <property type="evidence" value="ECO:0007669"/>
    <property type="project" value="TreeGrafter"/>
</dbReference>
<dbReference type="SUPFAM" id="SSF46785">
    <property type="entry name" value="Winged helix' DNA-binding domain"/>
    <property type="match status" value="1"/>
</dbReference>
<dbReference type="AlphaFoldDB" id="A1ZGK4"/>
<feature type="binding site" evidence="7">
    <location>
        <position position="98"/>
    </location>
    <ligand>
        <name>Zn(2+)</name>
        <dbReference type="ChEBI" id="CHEBI:29105"/>
    </ligand>
</feature>
<evidence type="ECO:0000256" key="7">
    <source>
        <dbReference type="PIRSR" id="PIRSR602481-1"/>
    </source>
</evidence>
<keyword evidence="4" id="KW-0805">Transcription regulation</keyword>
<feature type="binding site" evidence="7">
    <location>
        <position position="134"/>
    </location>
    <ligand>
        <name>Zn(2+)</name>
        <dbReference type="ChEBI" id="CHEBI:29105"/>
    </ligand>
</feature>
<reference evidence="8 9" key="1">
    <citation type="submission" date="2007-01" db="EMBL/GenBank/DDBJ databases">
        <authorList>
            <person name="Haygood M."/>
            <person name="Podell S."/>
            <person name="Anderson C."/>
            <person name="Hopkinson B."/>
            <person name="Roe K."/>
            <person name="Barbeau K."/>
            <person name="Gaasterland T."/>
            <person name="Ferriera S."/>
            <person name="Johnson J."/>
            <person name="Kravitz S."/>
            <person name="Beeson K."/>
            <person name="Sutton G."/>
            <person name="Rogers Y.-H."/>
            <person name="Friedman R."/>
            <person name="Frazier M."/>
            <person name="Venter J.C."/>
        </authorList>
    </citation>
    <scope>NUCLEOTIDE SEQUENCE [LARGE SCALE GENOMIC DNA]</scope>
    <source>
        <strain evidence="8 9">ATCC 23134</strain>
    </source>
</reference>
<name>A1ZGK4_MICM2</name>
<keyword evidence="2" id="KW-0678">Repressor</keyword>
<evidence type="ECO:0000256" key="5">
    <source>
        <dbReference type="ARBA" id="ARBA00023125"/>
    </source>
</evidence>